<evidence type="ECO:0000256" key="1">
    <source>
        <dbReference type="ARBA" id="ARBA00022574"/>
    </source>
</evidence>
<dbReference type="SUPFAM" id="SSF50978">
    <property type="entry name" value="WD40 repeat-like"/>
    <property type="match status" value="1"/>
</dbReference>
<dbReference type="CDD" id="cd00200">
    <property type="entry name" value="WD40"/>
    <property type="match status" value="1"/>
</dbReference>
<name>A0A8J7LHZ7_9NOST</name>
<evidence type="ECO:0000256" key="2">
    <source>
        <dbReference type="ARBA" id="ARBA00022737"/>
    </source>
</evidence>
<dbReference type="Proteomes" id="UP000662314">
    <property type="component" value="Unassembled WGS sequence"/>
</dbReference>
<accession>A0A8J7LHZ7</accession>
<feature type="repeat" description="WD" evidence="3">
    <location>
        <begin position="619"/>
        <end position="651"/>
    </location>
</feature>
<dbReference type="AlphaFoldDB" id="A0A8J7LHZ7"/>
<dbReference type="Pfam" id="PF00400">
    <property type="entry name" value="WD40"/>
    <property type="match status" value="6"/>
</dbReference>
<dbReference type="SUPFAM" id="SSF52540">
    <property type="entry name" value="P-loop containing nucleoside triphosphate hydrolases"/>
    <property type="match status" value="1"/>
</dbReference>
<dbReference type="Pfam" id="PF14516">
    <property type="entry name" value="AAA_35"/>
    <property type="match status" value="1"/>
</dbReference>
<feature type="repeat" description="WD" evidence="3">
    <location>
        <begin position="659"/>
        <end position="691"/>
    </location>
</feature>
<proteinExistence type="predicted"/>
<evidence type="ECO:0000256" key="4">
    <source>
        <dbReference type="SAM" id="MobiDB-lite"/>
    </source>
</evidence>
<sequence>MTQYQYQVGGSLPLDSPTYVTRQADAELYESLKAGEFCYVLNARQMGKSSLRVHVMQQLQQEGIACAAIDITAIGTSGITPQEWYAGIIDSLVGSFELYNDFDLDNWWLENDLLSPVQRLSKFIETVLLTTIAGKIVIFIDEIDSILSIEFNLDDFFAVIRECYNRRADQAAYTRLTFALLGVSTPSDLIGDKRRTPFNIGRAIDLTGFQLKEAQPLATGLTAVGNSQALMQAVLEWTGGQPFLTQKVCKLVVQYANETLLTNPQEIVAHVVRDRIIQNWEIRDEPEHLRTIQNRVLQSSEQRTGRLLALVQQILQQGKIESDNSPEQTELRLTGLAVKRGNMRIYNRIYEEVFNQEWCEQQLAKLRPYASEINAWVASKCQDESRLLRGQALLEALQWSTGKSLSSLDYQYLSASQDFANREVQGALTAEQEANQLLAQAQQKAENALETERQANQVLAGAQKQARRILFFTVTGAIVSLALAGFGLQQARQQTKVAQDKTAEAKQKTDAANQAEKDLEIAQKQTADAQNKLTKTTEKEEKAQNQLKSAQGKFQLADANAKQAVERAKQVSEQANRQKQQFTQQLAENQGKSDGKTVATASSDKTAKLWNTQGKVIATLQHQDSVYNVVFSPDGKTVATASSDKTAKLWNTQGKVIATLQHQDSVYNVVFSPDGKTVATASSDKTAKLWNTQGKVIATLQHQGSVYNVVFSPDGKTVATASSDNTAKLWNTQGKVIATLQHQGSVYNVVFSPDGKTVATASSDNTAKLWNTQGKVIATLQHQGSVYNVVFSPDGKTVATSSSDGTVRLWTQVADIWQQFAEYQGRSGVFSPDGKLIAIIVDNTVQLRPVEGLDELLARGCEWLGDYLSSHPNVQQVCPAISSK</sequence>
<dbReference type="RefSeq" id="WP_214436468.1">
    <property type="nucleotide sequence ID" value="NZ_CAWPUQ010000228.1"/>
</dbReference>
<keyword evidence="6" id="KW-1185">Reference proteome</keyword>
<evidence type="ECO:0000256" key="3">
    <source>
        <dbReference type="PROSITE-ProRule" id="PRU00221"/>
    </source>
</evidence>
<dbReference type="SMART" id="SM00320">
    <property type="entry name" value="WD40"/>
    <property type="match status" value="6"/>
</dbReference>
<evidence type="ECO:0000313" key="6">
    <source>
        <dbReference type="Proteomes" id="UP000662314"/>
    </source>
</evidence>
<dbReference type="Gene3D" id="2.130.10.10">
    <property type="entry name" value="YVTN repeat-like/Quinoprotein amine dehydrogenase"/>
    <property type="match status" value="3"/>
</dbReference>
<evidence type="ECO:0000313" key="5">
    <source>
        <dbReference type="EMBL" id="MBH8577781.1"/>
    </source>
</evidence>
<feature type="region of interest" description="Disordered" evidence="4">
    <location>
        <begin position="527"/>
        <end position="547"/>
    </location>
</feature>
<dbReference type="EMBL" id="JAECZA010000292">
    <property type="protein sequence ID" value="MBH8577781.1"/>
    <property type="molecule type" value="Genomic_DNA"/>
</dbReference>
<keyword evidence="2" id="KW-0677">Repeat</keyword>
<dbReference type="PROSITE" id="PS50082">
    <property type="entry name" value="WD_REPEATS_2"/>
    <property type="match status" value="5"/>
</dbReference>
<feature type="repeat" description="WD" evidence="3">
    <location>
        <begin position="699"/>
        <end position="731"/>
    </location>
</feature>
<reference evidence="5 6" key="1">
    <citation type="journal article" date="2021" name="Int. J. Syst. Evol. Microbiol.">
        <title>Amazonocrinis nigriterrae gen. nov., sp. nov., Atlanticothrix silvestris gen. nov., sp. nov. and Dendronalium phyllosphericum gen. nov., sp. nov., nostocacean cyanobacteria from Brazilian environments.</title>
        <authorList>
            <person name="Alvarenga D.O."/>
            <person name="Andreote A.P.D."/>
            <person name="Branco L.H.Z."/>
            <person name="Delbaje E."/>
            <person name="Cruz R.B."/>
            <person name="Varani A.M."/>
            <person name="Fiore M.F."/>
        </authorList>
    </citation>
    <scope>NUCLEOTIDE SEQUENCE [LARGE SCALE GENOMIC DNA]</scope>
    <source>
        <strain evidence="5 6">CENA369</strain>
    </source>
</reference>
<organism evidence="5 6">
    <name type="scientific">Dendronalium phyllosphericum CENA369</name>
    <dbReference type="NCBI Taxonomy" id="1725256"/>
    <lineage>
        <taxon>Bacteria</taxon>
        <taxon>Bacillati</taxon>
        <taxon>Cyanobacteriota</taxon>
        <taxon>Cyanophyceae</taxon>
        <taxon>Nostocales</taxon>
        <taxon>Nostocaceae</taxon>
        <taxon>Dendronalium</taxon>
        <taxon>Dendronalium phyllosphericum</taxon>
    </lineage>
</organism>
<dbReference type="InterPro" id="IPR036322">
    <property type="entry name" value="WD40_repeat_dom_sf"/>
</dbReference>
<dbReference type="Gene3D" id="3.40.50.300">
    <property type="entry name" value="P-loop containing nucleotide triphosphate hydrolases"/>
    <property type="match status" value="1"/>
</dbReference>
<dbReference type="InterPro" id="IPR015943">
    <property type="entry name" value="WD40/YVTN_repeat-like_dom_sf"/>
</dbReference>
<dbReference type="PROSITE" id="PS50294">
    <property type="entry name" value="WD_REPEATS_REGION"/>
    <property type="match status" value="5"/>
</dbReference>
<protein>
    <submittedName>
        <fullName evidence="5">AAA-like domain-containing protein</fullName>
    </submittedName>
</protein>
<dbReference type="InterPro" id="IPR050349">
    <property type="entry name" value="WD_LIS1/nudF_dynein_reg"/>
</dbReference>
<gene>
    <name evidence="5" type="ORF">I8752_33425</name>
</gene>
<dbReference type="PRINTS" id="PR00320">
    <property type="entry name" value="GPROTEINBRPT"/>
</dbReference>
<feature type="compositionally biased region" description="Polar residues" evidence="4">
    <location>
        <begin position="571"/>
        <end position="592"/>
    </location>
</feature>
<dbReference type="InterPro" id="IPR020472">
    <property type="entry name" value="WD40_PAC1"/>
</dbReference>
<feature type="repeat" description="WD" evidence="3">
    <location>
        <begin position="779"/>
        <end position="810"/>
    </location>
</feature>
<dbReference type="PANTHER" id="PTHR44129">
    <property type="entry name" value="WD REPEAT-CONTAINING PROTEIN POP1"/>
    <property type="match status" value="1"/>
</dbReference>
<dbReference type="InterPro" id="IPR027417">
    <property type="entry name" value="P-loop_NTPase"/>
</dbReference>
<feature type="repeat" description="WD" evidence="3">
    <location>
        <begin position="739"/>
        <end position="771"/>
    </location>
</feature>
<feature type="region of interest" description="Disordered" evidence="4">
    <location>
        <begin position="565"/>
        <end position="602"/>
    </location>
</feature>
<keyword evidence="1 3" id="KW-0853">WD repeat</keyword>
<comment type="caution">
    <text evidence="5">The sequence shown here is derived from an EMBL/GenBank/DDBJ whole genome shotgun (WGS) entry which is preliminary data.</text>
</comment>
<dbReference type="InterPro" id="IPR001680">
    <property type="entry name" value="WD40_rpt"/>
</dbReference>